<dbReference type="AlphaFoldDB" id="A0AAW0INM8"/>
<evidence type="ECO:0000313" key="1">
    <source>
        <dbReference type="EMBL" id="KAK7816100.1"/>
    </source>
</evidence>
<comment type="caution">
    <text evidence="1">The sequence shown here is derived from an EMBL/GenBank/DDBJ whole genome shotgun (WGS) entry which is preliminary data.</text>
</comment>
<keyword evidence="2" id="KW-1185">Reference proteome</keyword>
<proteinExistence type="predicted"/>
<gene>
    <name evidence="1" type="ORF">CFP56_000744</name>
</gene>
<sequence length="73" mass="8502">MTLNSWIPSTKTLQRPLRLANSTTSVMKQVGRMLRISEGDETYVREFQNMHLEVKKKGFGRLFHSSSLFEDLK</sequence>
<dbReference type="Proteomes" id="UP000237347">
    <property type="component" value="Unassembled WGS sequence"/>
</dbReference>
<name>A0AAW0INM8_QUESU</name>
<organism evidence="1 2">
    <name type="scientific">Quercus suber</name>
    <name type="common">Cork oak</name>
    <dbReference type="NCBI Taxonomy" id="58331"/>
    <lineage>
        <taxon>Eukaryota</taxon>
        <taxon>Viridiplantae</taxon>
        <taxon>Streptophyta</taxon>
        <taxon>Embryophyta</taxon>
        <taxon>Tracheophyta</taxon>
        <taxon>Spermatophyta</taxon>
        <taxon>Magnoliopsida</taxon>
        <taxon>eudicotyledons</taxon>
        <taxon>Gunneridae</taxon>
        <taxon>Pentapetalae</taxon>
        <taxon>rosids</taxon>
        <taxon>fabids</taxon>
        <taxon>Fagales</taxon>
        <taxon>Fagaceae</taxon>
        <taxon>Quercus</taxon>
    </lineage>
</organism>
<reference evidence="1 2" key="1">
    <citation type="journal article" date="2018" name="Sci. Data">
        <title>The draft genome sequence of cork oak.</title>
        <authorList>
            <person name="Ramos A.M."/>
            <person name="Usie A."/>
            <person name="Barbosa P."/>
            <person name="Barros P.M."/>
            <person name="Capote T."/>
            <person name="Chaves I."/>
            <person name="Simoes F."/>
            <person name="Abreu I."/>
            <person name="Carrasquinho I."/>
            <person name="Faro C."/>
            <person name="Guimaraes J.B."/>
            <person name="Mendonca D."/>
            <person name="Nobrega F."/>
            <person name="Rodrigues L."/>
            <person name="Saibo N.J.M."/>
            <person name="Varela M.C."/>
            <person name="Egas C."/>
            <person name="Matos J."/>
            <person name="Miguel C.M."/>
            <person name="Oliveira M.M."/>
            <person name="Ricardo C.P."/>
            <person name="Goncalves S."/>
        </authorList>
    </citation>
    <scope>NUCLEOTIDE SEQUENCE [LARGE SCALE GENOMIC DNA]</scope>
    <source>
        <strain evidence="2">cv. HL8</strain>
    </source>
</reference>
<evidence type="ECO:0000313" key="2">
    <source>
        <dbReference type="Proteomes" id="UP000237347"/>
    </source>
</evidence>
<dbReference type="EMBL" id="PKMF04000958">
    <property type="protein sequence ID" value="KAK7816100.1"/>
    <property type="molecule type" value="Genomic_DNA"/>
</dbReference>
<protein>
    <submittedName>
        <fullName evidence="1">Uncharacterized protein</fullName>
    </submittedName>
</protein>
<accession>A0AAW0INM8</accession>